<evidence type="ECO:0000313" key="2">
    <source>
        <dbReference type="Proteomes" id="UP001050691"/>
    </source>
</evidence>
<comment type="caution">
    <text evidence="1">The sequence shown here is derived from an EMBL/GenBank/DDBJ whole genome shotgun (WGS) entry which is preliminary data.</text>
</comment>
<gene>
    <name evidence="1" type="ORF">Clacol_000147</name>
</gene>
<reference evidence="1" key="1">
    <citation type="submission" date="2021-10" db="EMBL/GenBank/DDBJ databases">
        <title>De novo Genome Assembly of Clathrus columnatus (Basidiomycota, Fungi) Using Illumina and Nanopore Sequence Data.</title>
        <authorList>
            <person name="Ogiso-Tanaka E."/>
            <person name="Itagaki H."/>
            <person name="Hosoya T."/>
            <person name="Hosaka K."/>
        </authorList>
    </citation>
    <scope>NUCLEOTIDE SEQUENCE</scope>
    <source>
        <strain evidence="1">MO-923</strain>
    </source>
</reference>
<proteinExistence type="predicted"/>
<dbReference type="PANTHER" id="PTHR33099">
    <property type="entry name" value="FE2OG DIOXYGENASE DOMAIN-CONTAINING PROTEIN"/>
    <property type="match status" value="1"/>
</dbReference>
<keyword evidence="2" id="KW-1185">Reference proteome</keyword>
<protein>
    <submittedName>
        <fullName evidence="1">Uncharacterized protein</fullName>
    </submittedName>
</protein>
<organism evidence="1 2">
    <name type="scientific">Clathrus columnatus</name>
    <dbReference type="NCBI Taxonomy" id="1419009"/>
    <lineage>
        <taxon>Eukaryota</taxon>
        <taxon>Fungi</taxon>
        <taxon>Dikarya</taxon>
        <taxon>Basidiomycota</taxon>
        <taxon>Agaricomycotina</taxon>
        <taxon>Agaricomycetes</taxon>
        <taxon>Phallomycetidae</taxon>
        <taxon>Phallales</taxon>
        <taxon>Clathraceae</taxon>
        <taxon>Clathrus</taxon>
    </lineage>
</organism>
<dbReference type="PANTHER" id="PTHR33099:SF14">
    <property type="entry name" value="PROLYL 4-HYDROXYLASE ALPHA SUBUNIT FE(2+) 2OG DIOXYGENASE DOMAIN-CONTAINING PROTEIN"/>
    <property type="match status" value="1"/>
</dbReference>
<sequence length="157" mass="17312">MCHITQSLDFMVVQQSQEEFKMATDKLLDTCVPAPHGRNNQTVYDDSYRLAKELPQNDFSLSLDILGEAGAEVMSTILDLVSGRHHLSAEGTTDPSTLALEPRLYKLNAYSKDGFFKSHRDTPKGNGHIGTLLFGLPIPFEGGGLRIAHAGKEFTFD</sequence>
<evidence type="ECO:0000313" key="1">
    <source>
        <dbReference type="EMBL" id="GJJ05960.1"/>
    </source>
</evidence>
<dbReference type="AlphaFoldDB" id="A0AAV4ZZ40"/>
<name>A0AAV4ZZ40_9AGAM</name>
<accession>A0AAV4ZZ40</accession>
<dbReference type="EMBL" id="BPWL01000001">
    <property type="protein sequence ID" value="GJJ05960.1"/>
    <property type="molecule type" value="Genomic_DNA"/>
</dbReference>
<dbReference type="Proteomes" id="UP001050691">
    <property type="component" value="Unassembled WGS sequence"/>
</dbReference>